<sequence>MAQYYDVTLKSILKELPKRFFKILTGFEFARFLDVQLPFVEYRQPDLLIELPDGTLLHIELQSYNDSDMEWGVRHPGHKEMHHYFCMIYHIYKKVPRQLLLYVGDKELKMGKGLDL</sequence>
<dbReference type="EMBL" id="FP929063">
    <property type="protein sequence ID" value="CBL42935.1"/>
    <property type="molecule type" value="Genomic_DNA"/>
</dbReference>
<dbReference type="AlphaFoldDB" id="D7GXE5"/>
<evidence type="ECO:0000313" key="1">
    <source>
        <dbReference type="EMBL" id="CBL42935.1"/>
    </source>
</evidence>
<gene>
    <name evidence="1" type="ORF">mtbajb2F00024</name>
</gene>
<name>D7GXE5_9BACT</name>
<accession>D7GXE5</accession>
<protein>
    <recommendedName>
        <fullName evidence="2">Rpn family recombination-promoting nuclease/putative transposase</fullName>
    </recommendedName>
</protein>
<proteinExistence type="predicted"/>
<organism evidence="1">
    <name type="scientific">Candidatus Magnetobacterium bavaricum</name>
    <dbReference type="NCBI Taxonomy" id="29290"/>
    <lineage>
        <taxon>Bacteria</taxon>
        <taxon>Pseudomonadati</taxon>
        <taxon>Nitrospirota</taxon>
        <taxon>Thermodesulfovibrionia</taxon>
        <taxon>Thermodesulfovibrionales</taxon>
        <taxon>Candidatus Magnetobacteriaceae</taxon>
        <taxon>Candidatus Magnetobacterium</taxon>
    </lineage>
</organism>
<reference evidence="1" key="1">
    <citation type="journal article" date="2010" name="Environ. Microbiol.">
        <title>Cultivation-independent characterization of 'Candidatus Magnetobacterium bavaricum' via ultrastructural, geochemical, ecological and metagenomic methods.</title>
        <authorList>
            <person name="Jogler C."/>
            <person name="Niebler M."/>
            <person name="Lin W."/>
            <person name="Kube M."/>
            <person name="Wanner G."/>
            <person name="Kolinko S."/>
            <person name="Stief P."/>
            <person name="Beck A.J."/>
            <person name="de Beer D."/>
            <person name="Petersen N."/>
            <person name="Pan Y."/>
            <person name="Amann R."/>
            <person name="Reinhardt R."/>
            <person name="Schuler D."/>
        </authorList>
    </citation>
    <scope>NUCLEOTIDE SEQUENCE</scope>
</reference>
<evidence type="ECO:0008006" key="2">
    <source>
        <dbReference type="Google" id="ProtNLM"/>
    </source>
</evidence>